<comment type="caution">
    <text evidence="1">The sequence shown here is derived from an EMBL/GenBank/DDBJ whole genome shotgun (WGS) entry which is preliminary data.</text>
</comment>
<proteinExistence type="predicted"/>
<reference evidence="1" key="1">
    <citation type="submission" date="2024-09" db="EMBL/GenBank/DDBJ databases">
        <title>Black Yeasts Isolated from many extreme environments.</title>
        <authorList>
            <person name="Coleine C."/>
            <person name="Stajich J.E."/>
            <person name="Selbmann L."/>
        </authorList>
    </citation>
    <scope>NUCLEOTIDE SEQUENCE</scope>
    <source>
        <strain evidence="1">CCFEE 5737</strain>
    </source>
</reference>
<accession>A0ACC3DIU7</accession>
<name>A0ACC3DIU7_9PEZI</name>
<organism evidence="1 2">
    <name type="scientific">Coniosporium uncinatum</name>
    <dbReference type="NCBI Taxonomy" id="93489"/>
    <lineage>
        <taxon>Eukaryota</taxon>
        <taxon>Fungi</taxon>
        <taxon>Dikarya</taxon>
        <taxon>Ascomycota</taxon>
        <taxon>Pezizomycotina</taxon>
        <taxon>Dothideomycetes</taxon>
        <taxon>Dothideomycetes incertae sedis</taxon>
        <taxon>Coniosporium</taxon>
    </lineage>
</organism>
<dbReference type="Proteomes" id="UP001186974">
    <property type="component" value="Unassembled WGS sequence"/>
</dbReference>
<evidence type="ECO:0000313" key="1">
    <source>
        <dbReference type="EMBL" id="KAK3076458.1"/>
    </source>
</evidence>
<sequence>MAMEQKGSLLRLLIRNHSPAWIKQWAVTFVDAIFYNSSPLAMWGLLRLLEQRDQGLDVVKHTWLLVFLLGASLIISELTNNWMWWLGYCHLAVPIRAQLAALIFAKAMRRKDMKGATTSKDKEKEGKKQPDEIEVDKPMPTVEVDKHATGPGDDLEESLQKSRQGVVNLVGVDASRVANFANLNNFFFGSFWRLIAAFSLLWVLVGWQALLCGLAVQLLFLPVNIYFSKKYTLATDELMTARDKKLAVLNEALAGIRQIKFSALERQWEGKIRIIRENELGRQWAVFRADTVLIFCWLMGPILLSAACIGVYAVLNNGLPPSVAFTTITILSNIEMTLAFLPELTTTMLDAYTSLKRIEEFLDAPEKEQNTVPGDSVRFENVTIAWPNDGERGEDAFKLQDLNLDFPNGELSVISGRTGSGKSMLLAAILGE</sequence>
<protein>
    <submittedName>
        <fullName evidence="1">Uncharacterized protein</fullName>
    </submittedName>
</protein>
<dbReference type="EMBL" id="JAWDJW010003945">
    <property type="protein sequence ID" value="KAK3076458.1"/>
    <property type="molecule type" value="Genomic_DNA"/>
</dbReference>
<evidence type="ECO:0000313" key="2">
    <source>
        <dbReference type="Proteomes" id="UP001186974"/>
    </source>
</evidence>
<gene>
    <name evidence="1" type="ORF">LTS18_012944</name>
</gene>
<feature type="non-terminal residue" evidence="1">
    <location>
        <position position="432"/>
    </location>
</feature>
<keyword evidence="2" id="KW-1185">Reference proteome</keyword>